<feature type="domain" description="SecA family profile" evidence="7">
    <location>
        <begin position="1801"/>
        <end position="2381"/>
    </location>
</feature>
<keyword evidence="3" id="KW-0811">Translocation</keyword>
<feature type="compositionally biased region" description="Basic and acidic residues" evidence="5">
    <location>
        <begin position="418"/>
        <end position="443"/>
    </location>
</feature>
<dbReference type="GO" id="GO:0017038">
    <property type="term" value="P:protein import"/>
    <property type="evidence" value="ECO:0007669"/>
    <property type="project" value="InterPro"/>
</dbReference>
<keyword evidence="1" id="KW-0963">Cytoplasm</keyword>
<keyword evidence="2" id="KW-0653">Protein transport</keyword>
<sequence length="3102" mass="352256">MSTGTDSRIPEPPKNQPSYHNTDSNWTDVDDWIARATEAQNQEYAKNAGRTENIAETIDQIETYILTTAFGTNGVKQCCLTVSLKFWYSHVYRSIAAKIRKRMQKHARSTTVKLNAIFVMALLKDKVKDEKTNKMKNAETTVPVFYFKNSDGKFKYIDLFARVYNDWAAYLTENWIDPALMCYPKDGHYGQEQKTDKPTFNPDVLPDLDIEESPACGVLRTVGRWTQKALAVVTPILTVASVVGIIPGLKNMKCISKLSPMIQHTNKYYRYVNLASTITFSLVSIGDKMTHGGDWTDVIAEITVIVASVLNSLGDDLTKRYLKGQLAAGQQELTAAQTFWFNLFAWSRCASAVAGVLTTLVAMMYKPECSAMDYFLLASSLYSCYGALTSPKSAQAIFNQVAEQNKAAKTKTENNQSAEKDKDNTDSDTNKDQHADTDRKNDNADAGNNVDNGGQKEPPNEELIKKRDELAKTMIKDENDEAGKAAYKYYEDNFVLAFKNTENEYVMNKQLVRMMQYAPDIREMFCEIALTETTLDIKDGILLVNGQLNIDGAALAQVHNPVKNADVAERLKKKIEGADPTTYQNGNKRDREILLQKTKDFNVHYETLTTVAEREVADKNFIDSMQHFTAKKIGYRFFFEADARNLERQFFRDMGKSLDEYEIGGKKLLKDMSIADKQRLHQQLEKHSVEVVNSTTGGPEETLKSLIFQWFESGEMSLETWREWSKWFIEGVKLCTLKVIRWPKASPGDVVQLNFLKALKSIPTDDFQEKDGLIAVLKLYLQEPEIKIDENGTTLNVVGRIIFLSSVKKRTEEVMQKKNILQVDIFARDVFHIDADLEGKYWQGKNLCVVTDKVNVWGDRIIDVSGSGYEEKDWKAQNGEIGCDGTNGKDGHPGESSGNIAIMTKDISNPQKLKLLLNGGNGENGQNGGDGGDGANGKGVTENELTAACVKYDSLYRTNWSHFSNYEPENWTRTLSSYNYSKEYLYYEYIDSDKRTMIYSLASYAGWTYSWYELFVWINGTDGTAGGVGGRNGSGGEGGNQGECNVINPDTGVEFTAVNIIKNPGRNGTDGTVGECGKSGSNGNHMAVIDRSASGTNKFFYGEKSATRLKMEYYVKSDTKRRINGYRKHVEGESSIFGEFEFQDIPQGGVRKTKQKQKQERSTEAQTTMKKSIVLNKLWQKAAEHTAQLDGALATAMVTVKSTATANFEIEESLEEEESTEQEQEVVVVKEVNEDSLEIRRTRAKKSNMMPAEFLNSLLAKKSHESACGLVQEVITYFLIEFSHTDLNRASIPMLLRCSRIRQVMENPFKKTLVGAVQNKREGGLTLTELENLNKQASQKRQLKRLITKHRNDVSNYADYCQTAEFNTDSKLTPKDDKIYNVKFVEPALTALWNVNIDQKEVVAVTKKLFNDYLLNEVDGALLLEIQKTRNNLKTEMEKHLKNFGQHQINWADKETWEAFKTNLTEEKTEIKTIMKAISGLKIKLTNYFEEYAKLIADKSMLEKAKTKVQSGGSNELESRFGKVPKFHNGVEKNLEATHFLIRFYHQMKRLLEFNRILMIVNLIYHAETTKAGLAVIKLIKSYQTLTLDKLVLRIENAKINLESNLAEEYMRAKGFHSAAFRYLVAELNKMNIEIYGNEDYGNVELLESWNPSGEKLVRIAFDGNQYYDLAADSQLRQLIAARSNHSWKKNFKDYRQRLSSRPWDYTTSSTKNDFASYFPSGFVASIYEWVDCYVASTNDHNFLKMLHERFELDGNHLGIADFQFLISTAILIQSQYHVSPDFLLNLASSVPQIKLVDTFFIARIESQWRRQLEHAFGISELLNRISVSRLKILFATKLDGQKIKEKTLTKLLVMLSCTSTNNKQLEKMNLSDWITMAEKQKYFTFSNEIMEFANIGYYIIYLKQQDRQEAAKLEEILTSKDREFHIPEQIIAQVCSLIMHNEVVFDDNYIIALITLLQLATKYSKLPKTGKHEFICDELEQRKIIEKIKDESAYKTVITEKPRTLETITELIKGVHDTEDERKERHENSKKMATLLRNPSGNDSVKHLMKIDAAIKNIFGVNLRETQKMAIIYAVESGKNFLSQVNTGEGKSYIVASIAIIRAQQFKSVDIITSSSVLAQRDVKDMRPLYEAMGLNVAHNCTEGLEDRKQAYKANVVYGEIEYGRINGLSGTLGSIEESKTLVELYNTDLIRLPTFRAKKLYEHVPVITQKVEDWIDAIYAEIVDQVTAKRSVLVICRSIADVMQVKNGLKERHLNDENASNAVNSCYENMIVYQREFDEFDFSGVNKLKPGRLILATNLAGRGTDIKLSDELQLVGGLHVIVSFLPENSRIEDQAYGRAARCGDPGSGQIIAITDKVDATGKPPSVFELKVFRDNAEVQRLQSMTDYYNYHTKIEESCLAAFKQHCLKALRKTSDKKSGTDVPTKEEIIYFALLDEWALWLDSQATAIKECAQERSAAKRGEIVASVEAFLKKHPIEPVETALKWVNAPQPLIALGLIYIDQQEYSQATTIFDSVITKCPEFAGEAYYYKGIIEQQSVRKVKEIPKDIKQSITNKTPRVVINALSGNFANTTSEAYETTKKALKDWLPDNVCEIDDVQRIKAEDYLLQAIRTFNQRTENKETLHTIVSRLRKVVGSKTVASSGFQNQTEDLKTTLDCLSSSAYDMIGHAVSWQIFANMKGTLEEKYETQKQLKRFMEEGYVSPKTLNHNLLPQQCEALKSKYFLSKRKIQRLFKEQNESSLRVVFYNRTVLLPEEIKKSCKLPRREEFWGFMIVHQCFSTLNEFFVFDQTPGDGLIEELSSLSPIATPEPHQFRIQLSDFNLSQKVLYDAKQVIKAFGNDTEKLDWLESIGVLTFDASGIVDLNRYNTMTYLPNYDYFTDKELAEYLEIDQNEGIWIADELVNEGILQQNLMDFVQVNSDKTVTKDMKGDEKKLYDTVLGYEQLQKIDNINEEIVKAIITSINAKIGHNIFLKVSDEACENLEAILEDTQINDKTTKNLIIDSLNQPHNWKLFREAVGEIERGFRVEKALKAVQKLDKTWKLASSEAMTMLLNSLLSKFVEDSIVSISEKMDSDIEISSNASEFDESTASSDSSVNPNYA</sequence>
<dbReference type="PROSITE" id="PS50005">
    <property type="entry name" value="TPR"/>
    <property type="match status" value="1"/>
</dbReference>
<feature type="domain" description="Helicase C-terminal" evidence="6">
    <location>
        <begin position="2212"/>
        <end position="2402"/>
    </location>
</feature>
<feature type="compositionally biased region" description="Low complexity" evidence="5">
    <location>
        <begin position="444"/>
        <end position="453"/>
    </location>
</feature>
<dbReference type="InterPro" id="IPR014018">
    <property type="entry name" value="SecA_motor_DEAD"/>
</dbReference>
<dbReference type="InterPro" id="IPR019734">
    <property type="entry name" value="TPR_rpt"/>
</dbReference>
<dbReference type="GO" id="GO:0005524">
    <property type="term" value="F:ATP binding"/>
    <property type="evidence" value="ECO:0007669"/>
    <property type="project" value="InterPro"/>
</dbReference>
<dbReference type="Gene3D" id="3.40.50.300">
    <property type="entry name" value="P-loop containing nucleotide triphosphate hydrolases"/>
    <property type="match status" value="2"/>
</dbReference>
<dbReference type="PROSITE" id="PS51196">
    <property type="entry name" value="SECA_MOTOR_DEAD"/>
    <property type="match status" value="1"/>
</dbReference>
<feature type="region of interest" description="Disordered" evidence="5">
    <location>
        <begin position="1"/>
        <end position="25"/>
    </location>
</feature>
<dbReference type="EMBL" id="CAJOAZ010001667">
    <property type="protein sequence ID" value="CAF3842252.1"/>
    <property type="molecule type" value="Genomic_DNA"/>
</dbReference>
<feature type="repeat" description="TPR" evidence="4">
    <location>
        <begin position="2491"/>
        <end position="2524"/>
    </location>
</feature>
<evidence type="ECO:0000256" key="4">
    <source>
        <dbReference type="PROSITE-ProRule" id="PRU00339"/>
    </source>
</evidence>
<protein>
    <submittedName>
        <fullName evidence="8">Uncharacterized protein</fullName>
    </submittedName>
</protein>
<evidence type="ECO:0000256" key="1">
    <source>
        <dbReference type="ARBA" id="ARBA00022490"/>
    </source>
</evidence>
<feature type="compositionally biased region" description="Gly residues" evidence="5">
    <location>
        <begin position="919"/>
        <end position="937"/>
    </location>
</feature>
<evidence type="ECO:0000256" key="3">
    <source>
        <dbReference type="ARBA" id="ARBA00023010"/>
    </source>
</evidence>
<evidence type="ECO:0000259" key="6">
    <source>
        <dbReference type="PROSITE" id="PS51194"/>
    </source>
</evidence>
<dbReference type="PROSITE" id="PS51194">
    <property type="entry name" value="HELICASE_CTER"/>
    <property type="match status" value="1"/>
</dbReference>
<evidence type="ECO:0000259" key="7">
    <source>
        <dbReference type="PROSITE" id="PS51196"/>
    </source>
</evidence>
<dbReference type="InterPro" id="IPR011115">
    <property type="entry name" value="SecA_DEAD"/>
</dbReference>
<comment type="caution">
    <text evidence="8">The sequence shown here is derived from an EMBL/GenBank/DDBJ whole genome shotgun (WGS) entry which is preliminary data.</text>
</comment>
<dbReference type="Pfam" id="PF07517">
    <property type="entry name" value="SecA_DEAD"/>
    <property type="match status" value="1"/>
</dbReference>
<accession>A0A819DZS8</accession>
<feature type="region of interest" description="Disordered" evidence="5">
    <location>
        <begin position="918"/>
        <end position="938"/>
    </location>
</feature>
<dbReference type="InterPro" id="IPR031962">
    <property type="entry name" value="DUF4781"/>
</dbReference>
<dbReference type="GO" id="GO:0006605">
    <property type="term" value="P:protein targeting"/>
    <property type="evidence" value="ECO:0007669"/>
    <property type="project" value="InterPro"/>
</dbReference>
<feature type="region of interest" description="Disordered" evidence="5">
    <location>
        <begin position="408"/>
        <end position="463"/>
    </location>
</feature>
<reference evidence="8" key="1">
    <citation type="submission" date="2021-02" db="EMBL/GenBank/DDBJ databases">
        <authorList>
            <person name="Nowell W R."/>
        </authorList>
    </citation>
    <scope>NUCLEOTIDE SEQUENCE</scope>
</reference>
<evidence type="ECO:0000313" key="8">
    <source>
        <dbReference type="EMBL" id="CAF3842252.1"/>
    </source>
</evidence>
<dbReference type="Proteomes" id="UP000663844">
    <property type="component" value="Unassembled WGS sequence"/>
</dbReference>
<gene>
    <name evidence="8" type="ORF">OXD698_LOCUS20752</name>
</gene>
<dbReference type="GO" id="GO:0006886">
    <property type="term" value="P:intracellular protein transport"/>
    <property type="evidence" value="ECO:0007669"/>
    <property type="project" value="InterPro"/>
</dbReference>
<keyword evidence="4" id="KW-0802">TPR repeat</keyword>
<dbReference type="GO" id="GO:0016020">
    <property type="term" value="C:membrane"/>
    <property type="evidence" value="ECO:0007669"/>
    <property type="project" value="InterPro"/>
</dbReference>
<dbReference type="InterPro" id="IPR001650">
    <property type="entry name" value="Helicase_C-like"/>
</dbReference>
<evidence type="ECO:0000313" key="9">
    <source>
        <dbReference type="Proteomes" id="UP000663844"/>
    </source>
</evidence>
<feature type="region of interest" description="Disordered" evidence="5">
    <location>
        <begin position="3080"/>
        <end position="3102"/>
    </location>
</feature>
<evidence type="ECO:0000256" key="5">
    <source>
        <dbReference type="SAM" id="MobiDB-lite"/>
    </source>
</evidence>
<dbReference type="InterPro" id="IPR027417">
    <property type="entry name" value="P-loop_NTPase"/>
</dbReference>
<dbReference type="SUPFAM" id="SSF52540">
    <property type="entry name" value="P-loop containing nucleoside triphosphate hydrolases"/>
    <property type="match status" value="2"/>
</dbReference>
<dbReference type="InterPro" id="IPR000185">
    <property type="entry name" value="SecA"/>
</dbReference>
<feature type="region of interest" description="Disordered" evidence="5">
    <location>
        <begin position="1148"/>
        <end position="1167"/>
    </location>
</feature>
<keyword evidence="2" id="KW-0813">Transport</keyword>
<evidence type="ECO:0000256" key="2">
    <source>
        <dbReference type="ARBA" id="ARBA00022927"/>
    </source>
</evidence>
<dbReference type="Pfam" id="PF16013">
    <property type="entry name" value="DUF4781"/>
    <property type="match status" value="1"/>
</dbReference>
<organism evidence="8 9">
    <name type="scientific">Adineta steineri</name>
    <dbReference type="NCBI Taxonomy" id="433720"/>
    <lineage>
        <taxon>Eukaryota</taxon>
        <taxon>Metazoa</taxon>
        <taxon>Spiralia</taxon>
        <taxon>Gnathifera</taxon>
        <taxon>Rotifera</taxon>
        <taxon>Eurotatoria</taxon>
        <taxon>Bdelloidea</taxon>
        <taxon>Adinetida</taxon>
        <taxon>Adinetidae</taxon>
        <taxon>Adineta</taxon>
    </lineage>
</organism>
<dbReference type="PANTHER" id="PTHR30612:SF0">
    <property type="entry name" value="CHLOROPLAST PROTEIN-TRANSPORTING ATPASE"/>
    <property type="match status" value="1"/>
</dbReference>
<proteinExistence type="predicted"/>
<feature type="compositionally biased region" description="Polar residues" evidence="5">
    <location>
        <begin position="16"/>
        <end position="25"/>
    </location>
</feature>
<dbReference type="PANTHER" id="PTHR30612">
    <property type="entry name" value="SECA INNER MEMBRANE COMPONENT OF SEC PROTEIN SECRETION SYSTEM"/>
    <property type="match status" value="1"/>
</dbReference>
<name>A0A819DZS8_9BILA</name>